<evidence type="ECO:0000256" key="1">
    <source>
        <dbReference type="SAM" id="MobiDB-lite"/>
    </source>
</evidence>
<dbReference type="PhylomeDB" id="A0A0G4GJ19"/>
<accession>A0A0G4GJ19</accession>
<reference evidence="2 3" key="1">
    <citation type="submission" date="2014-11" db="EMBL/GenBank/DDBJ databases">
        <authorList>
            <person name="Zhu J."/>
            <person name="Qi W."/>
            <person name="Song R."/>
        </authorList>
    </citation>
    <scope>NUCLEOTIDE SEQUENCE [LARGE SCALE GENOMIC DNA]</scope>
</reference>
<evidence type="ECO:0000313" key="3">
    <source>
        <dbReference type="Proteomes" id="UP000041254"/>
    </source>
</evidence>
<proteinExistence type="predicted"/>
<feature type="compositionally biased region" description="Polar residues" evidence="1">
    <location>
        <begin position="1"/>
        <end position="13"/>
    </location>
</feature>
<evidence type="ECO:0000313" key="2">
    <source>
        <dbReference type="EMBL" id="CEM29773.1"/>
    </source>
</evidence>
<dbReference type="AlphaFoldDB" id="A0A0G4GJ19"/>
<organism evidence="2 3">
    <name type="scientific">Vitrella brassicaformis (strain CCMP3155)</name>
    <dbReference type="NCBI Taxonomy" id="1169540"/>
    <lineage>
        <taxon>Eukaryota</taxon>
        <taxon>Sar</taxon>
        <taxon>Alveolata</taxon>
        <taxon>Colpodellida</taxon>
        <taxon>Vitrellaceae</taxon>
        <taxon>Vitrella</taxon>
    </lineage>
</organism>
<dbReference type="EMBL" id="CDMY01000679">
    <property type="protein sequence ID" value="CEM29773.1"/>
    <property type="molecule type" value="Genomic_DNA"/>
</dbReference>
<dbReference type="InParanoid" id="A0A0G4GJ19"/>
<sequence length="1125" mass="124911">MKSSPATAATEGSSSHDSEKQQMKINVGGRVIGFPVGALLRSEWQQSCLSVLLHRFPMWLLTDDNDVPFIDADPEFFIRLAGLLSGVPGSSFLRSDFPDYRLRFLAPTLMSTDNKAPSSEGKAAVAGFMALVGPFIKADCGGRGGREVKTMIFTDSGVGTCVCAVSTTDATLEHFELLDHQFKWFSTTDSRSAGETVEQFHKRVTHFQKVVDWARRIRMSGDGGVEDSDLPYPPFSDDPRGLADMCEMYGVFEQAYRCVLGKTYNIRHRHTSFPRKEDAVSYADLMSYLGGGGGGGVGERLMVIETNDAQRLLCHIDGPLPLRTDSTFPQLTGRKVTFHRMTMKAGEKRIVTTEVPPEDDGQHDHFVIAAGVHGGVTGVVKATNDETVKGRVALAGGRLWLGVGKDDDMRKCRVCLLPSAEETQQRTAQLRNGADSFRGTGVTFGRARCIEFYEVWSDEVAPPILPEVQFKELVSVASEGKASAHLLYKARRDGWSHETMMAKVGEGSTLLQADKYPRTVFSEFDVKATPLLLVVKRTDTHKLACLLDHPTSPFRVHRSPLGCSTSIEHMMRWGVVLAKSRPGRDPATFEINCPVTFFSTRKDEGITPVEVPQHDWIVELAGPEDAVVDMVGCAMVGRPTGSVAIAGGRLWLGYATNGLLARDGVVSPADGEAVTGPAGDLRRVCHFVWPHTTRMVCPEESWGDAMAVNPFIISKWESLVGCVDFTADDIEIYAMQKRQVRPVGKDAAVNKLRTASDGNSTPALSSPSSSTDPPAIPASVANRDRLHKRIIETVSALEKHGVSVRLRSTQDLTEGEGCMYEGRDISYQKEPQADVEALYRAVKTLTTSWRTQKMIRYVDLVLDNVVHHLARVPGPRRHLCVQLPLEERVEMIQGMLRNLSNGELEKEYHTALSLHFCCATEADQREMEQHIKEYRDLSGQEWLAELSWRVEQHLEQLTDRARKFHIILQGAVAELARPSGAEQPHGHFQPDVQECSENVQVQQQQQQQGMMPSGPSASPPSLSPADTSDHHQQQQQQQQEDGEQGGAGRGWHLPLMDLLLQLEREYLTLMDLQFIDQGDSQEIEEHIKRINHDAGCLERLVRISHNVERHLTWLLQRVRRLHGTT</sequence>
<name>A0A0G4GJ19_VITBC</name>
<gene>
    <name evidence="2" type="ORF">Vbra_22314</name>
</gene>
<feature type="region of interest" description="Disordered" evidence="1">
    <location>
        <begin position="1"/>
        <end position="21"/>
    </location>
</feature>
<protein>
    <recommendedName>
        <fullName evidence="4">Potassium channel tetramerisation-type BTB domain-containing protein</fullName>
    </recommendedName>
</protein>
<evidence type="ECO:0008006" key="4">
    <source>
        <dbReference type="Google" id="ProtNLM"/>
    </source>
</evidence>
<feature type="compositionally biased region" description="Low complexity" evidence="1">
    <location>
        <begin position="999"/>
        <end position="1016"/>
    </location>
</feature>
<dbReference type="Proteomes" id="UP000041254">
    <property type="component" value="Unassembled WGS sequence"/>
</dbReference>
<feature type="compositionally biased region" description="Low complexity" evidence="1">
    <location>
        <begin position="760"/>
        <end position="778"/>
    </location>
</feature>
<feature type="region of interest" description="Disordered" evidence="1">
    <location>
        <begin position="752"/>
        <end position="778"/>
    </location>
</feature>
<feature type="region of interest" description="Disordered" evidence="1">
    <location>
        <begin position="978"/>
        <end position="1049"/>
    </location>
</feature>
<dbReference type="VEuPathDB" id="CryptoDB:Vbra_22314"/>
<keyword evidence="3" id="KW-1185">Reference proteome</keyword>